<gene>
    <name evidence="9" type="ORF">EV186_105368</name>
</gene>
<evidence type="ECO:0000256" key="3">
    <source>
        <dbReference type="ARBA" id="ARBA00022475"/>
    </source>
</evidence>
<dbReference type="RefSeq" id="WP_133852513.1">
    <property type="nucleotide sequence ID" value="NZ_SNXZ01000005.1"/>
</dbReference>
<feature type="transmembrane region" description="Helical" evidence="7">
    <location>
        <begin position="75"/>
        <end position="93"/>
    </location>
</feature>
<keyword evidence="4 7" id="KW-0812">Transmembrane</keyword>
<evidence type="ECO:0000313" key="10">
    <source>
        <dbReference type="Proteomes" id="UP000295444"/>
    </source>
</evidence>
<dbReference type="EMBL" id="SNXZ01000005">
    <property type="protein sequence ID" value="TDP95136.1"/>
    <property type="molecule type" value="Genomic_DNA"/>
</dbReference>
<keyword evidence="3" id="KW-1003">Cell membrane</keyword>
<keyword evidence="5 7" id="KW-1133">Transmembrane helix</keyword>
<accession>A0A4R6S8F1</accession>
<keyword evidence="10" id="KW-1185">Reference proteome</keyword>
<dbReference type="Pfam" id="PF05977">
    <property type="entry name" value="MFS_3"/>
    <property type="match status" value="1"/>
</dbReference>
<feature type="transmembrane region" description="Helical" evidence="7">
    <location>
        <begin position="222"/>
        <end position="244"/>
    </location>
</feature>
<feature type="domain" description="Major facilitator superfamily (MFS) profile" evidence="8">
    <location>
        <begin position="219"/>
        <end position="407"/>
    </location>
</feature>
<comment type="caution">
    <text evidence="9">The sequence shown here is derived from an EMBL/GenBank/DDBJ whole genome shotgun (WGS) entry which is preliminary data.</text>
</comment>
<dbReference type="InterPro" id="IPR036259">
    <property type="entry name" value="MFS_trans_sf"/>
</dbReference>
<keyword evidence="6 7" id="KW-0472">Membrane</keyword>
<dbReference type="PROSITE" id="PS50850">
    <property type="entry name" value="MFS"/>
    <property type="match status" value="1"/>
</dbReference>
<name>A0A4R6S8F1_LABRH</name>
<evidence type="ECO:0000256" key="2">
    <source>
        <dbReference type="ARBA" id="ARBA00022448"/>
    </source>
</evidence>
<proteinExistence type="predicted"/>
<dbReference type="PANTHER" id="PTHR23513:SF6">
    <property type="entry name" value="MAJOR FACILITATOR SUPERFAMILY ASSOCIATED DOMAIN-CONTAINING PROTEIN"/>
    <property type="match status" value="1"/>
</dbReference>
<dbReference type="AlphaFoldDB" id="A0A4R6S8F1"/>
<feature type="transmembrane region" description="Helical" evidence="7">
    <location>
        <begin position="162"/>
        <end position="183"/>
    </location>
</feature>
<organism evidence="9 10">
    <name type="scientific">Labedaea rhizosphaerae</name>
    <dbReference type="NCBI Taxonomy" id="598644"/>
    <lineage>
        <taxon>Bacteria</taxon>
        <taxon>Bacillati</taxon>
        <taxon>Actinomycetota</taxon>
        <taxon>Actinomycetes</taxon>
        <taxon>Pseudonocardiales</taxon>
        <taxon>Pseudonocardiaceae</taxon>
        <taxon>Labedaea</taxon>
    </lineage>
</organism>
<comment type="subcellular location">
    <subcellularLocation>
        <location evidence="1">Cell membrane</location>
        <topology evidence="1">Multi-pass membrane protein</topology>
    </subcellularLocation>
</comment>
<protein>
    <submittedName>
        <fullName evidence="9">Putative MFS family arabinose efflux permease</fullName>
    </submittedName>
</protein>
<feature type="transmembrane region" description="Helical" evidence="7">
    <location>
        <begin position="310"/>
        <end position="335"/>
    </location>
</feature>
<feature type="transmembrane region" description="Helical" evidence="7">
    <location>
        <begin position="256"/>
        <end position="277"/>
    </location>
</feature>
<sequence>MSGPLRRPAFARLWLGGMLSETGDWLLHISLPLFVLGLTGSPLITAVTFMLGLLPSVVCAPIGGVLADRWDRRRMIVWVSVAQAALLLPLLAVDGPDRLWLVLVVTGAQAALAAVFEPAKNALVPVLVEPDQLAGANGLIGFASSMGRLLGGPLGGVVLQVWGIHGVVLADALSFLVVAALMAPRRGMPVSGAGERPPFGKWWRQWTDGLRVVLAPGPLRPVAIIAGLLGLAQGMFVALFVFYVTDVLGAGEAETGLLRGVQAIGGLAGGLIAGWLARRMGDKVLAGGSLLVFALIGVLGWNGPYLTTALWVYIGLFAAIGAPAVTGISALLALLQRSADPRQLGKAMGGFQAISDGAQGIGMLASGALVGVLPISVLLNAQISLYALAGFLLLAGTSMRHPTPVPA</sequence>
<reference evidence="9 10" key="1">
    <citation type="submission" date="2019-03" db="EMBL/GenBank/DDBJ databases">
        <title>Genomic Encyclopedia of Type Strains, Phase IV (KMG-IV): sequencing the most valuable type-strain genomes for metagenomic binning, comparative biology and taxonomic classification.</title>
        <authorList>
            <person name="Goeker M."/>
        </authorList>
    </citation>
    <scope>NUCLEOTIDE SEQUENCE [LARGE SCALE GENOMIC DNA]</scope>
    <source>
        <strain evidence="9 10">DSM 45361</strain>
    </source>
</reference>
<dbReference type="SUPFAM" id="SSF103473">
    <property type="entry name" value="MFS general substrate transporter"/>
    <property type="match status" value="1"/>
</dbReference>
<dbReference type="InterPro" id="IPR010290">
    <property type="entry name" value="TM_effector"/>
</dbReference>
<evidence type="ECO:0000256" key="4">
    <source>
        <dbReference type="ARBA" id="ARBA00022692"/>
    </source>
</evidence>
<evidence type="ECO:0000256" key="5">
    <source>
        <dbReference type="ARBA" id="ARBA00022989"/>
    </source>
</evidence>
<dbReference type="Proteomes" id="UP000295444">
    <property type="component" value="Unassembled WGS sequence"/>
</dbReference>
<dbReference type="GO" id="GO:0005886">
    <property type="term" value="C:plasma membrane"/>
    <property type="evidence" value="ECO:0007669"/>
    <property type="project" value="UniProtKB-SubCell"/>
</dbReference>
<evidence type="ECO:0000259" key="8">
    <source>
        <dbReference type="PROSITE" id="PS50850"/>
    </source>
</evidence>
<dbReference type="GO" id="GO:0022857">
    <property type="term" value="F:transmembrane transporter activity"/>
    <property type="evidence" value="ECO:0007669"/>
    <property type="project" value="InterPro"/>
</dbReference>
<evidence type="ECO:0000313" key="9">
    <source>
        <dbReference type="EMBL" id="TDP95136.1"/>
    </source>
</evidence>
<feature type="transmembrane region" description="Helical" evidence="7">
    <location>
        <begin position="284"/>
        <end position="304"/>
    </location>
</feature>
<dbReference type="InterPro" id="IPR020846">
    <property type="entry name" value="MFS_dom"/>
</dbReference>
<evidence type="ECO:0000256" key="1">
    <source>
        <dbReference type="ARBA" id="ARBA00004651"/>
    </source>
</evidence>
<evidence type="ECO:0000256" key="7">
    <source>
        <dbReference type="SAM" id="Phobius"/>
    </source>
</evidence>
<evidence type="ECO:0000256" key="6">
    <source>
        <dbReference type="ARBA" id="ARBA00023136"/>
    </source>
</evidence>
<dbReference type="CDD" id="cd06173">
    <property type="entry name" value="MFS_MefA_like"/>
    <property type="match status" value="1"/>
</dbReference>
<dbReference type="OrthoDB" id="3810421at2"/>
<dbReference type="Gene3D" id="1.20.1250.20">
    <property type="entry name" value="MFS general substrate transporter like domains"/>
    <property type="match status" value="1"/>
</dbReference>
<dbReference type="PANTHER" id="PTHR23513">
    <property type="entry name" value="INTEGRAL MEMBRANE EFFLUX PROTEIN-RELATED"/>
    <property type="match status" value="1"/>
</dbReference>
<keyword evidence="2" id="KW-0813">Transport</keyword>